<dbReference type="AlphaFoldDB" id="A0A2Z5G170"/>
<accession>A0A2Z5G170</accession>
<sequence length="563" mass="61877">MPIAGAEVRALKTSGEEGSAKRSQRQPSFIDILRPPDSVTVYSGFVKTLPTGMISLQGQGQRWVAGGVTVESNLESDGLILTLQAPSAAVAAVHVRWLAQIKSNLLVLGDAWERSYGDLGWRNVIPERVMPWYFATHEEGACHGYGVKTDARALCFWQLDPEGVSLWLNVTNGGNGVELGERQLTMATVVTRRGSESEDPIDAIASLCRAMCARTSRRASPIYGTNDWCYSYGHSTAETILRDTEFIVELSPTGGVRPFSVIDGGWENGTPAWPDMGRLASDIKQRHARPGLWIRPLEAPADSAPHLLLPDLRFGDKQERAREYAYDPTVPEALEKIAAKLRQAASWGYEMVKHDFSTYDLLGQWGFEMGPQPTLPGWSLHDRSRTNAEVIASLYALIRETAGDQILLDGCNTVGHLGQGVFELQRVGDDTSGHQWERTRRMGVNTAAFRLPQNHVFFTIDPDLVGITDAIPWEFNRQWLDLLARSGAATLVSPGPPARGVEERAAIRSAFQIAASGGVGAKPLDWMKTGTPEDWGSSQREKSDRERHYRWSDGAGASPFLGP</sequence>
<dbReference type="KEGG" id="abas:ACPOL_3514"/>
<feature type="compositionally biased region" description="Basic and acidic residues" evidence="1">
    <location>
        <begin position="539"/>
        <end position="551"/>
    </location>
</feature>
<dbReference type="Proteomes" id="UP000253606">
    <property type="component" value="Chromosome"/>
</dbReference>
<dbReference type="SUPFAM" id="SSF51445">
    <property type="entry name" value="(Trans)glycosidases"/>
    <property type="match status" value="1"/>
</dbReference>
<reference evidence="2 3" key="1">
    <citation type="journal article" date="2018" name="Front. Microbiol.">
        <title>Hydrolytic Capabilities as a Key to Environmental Success: Chitinolytic and Cellulolytic Acidobacteria From Acidic Sub-arctic Soils and Boreal Peatlands.</title>
        <authorList>
            <person name="Belova S.E."/>
            <person name="Ravin N.V."/>
            <person name="Pankratov T.A."/>
            <person name="Rakitin A.L."/>
            <person name="Ivanova A.A."/>
            <person name="Beletsky A.V."/>
            <person name="Mardanov A.V."/>
            <person name="Sinninghe Damste J.S."/>
            <person name="Dedysh S.N."/>
        </authorList>
    </citation>
    <scope>NUCLEOTIDE SEQUENCE [LARGE SCALE GENOMIC DNA]</scope>
    <source>
        <strain evidence="2 3">SBC82</strain>
    </source>
</reference>
<name>A0A2Z5G170_9BACT</name>
<dbReference type="EMBL" id="CP030840">
    <property type="protein sequence ID" value="AXC12799.1"/>
    <property type="molecule type" value="Genomic_DNA"/>
</dbReference>
<protein>
    <submittedName>
        <fullName evidence="2">Alpha-galactosidase-like protein</fullName>
    </submittedName>
</protein>
<dbReference type="InterPro" id="IPR013785">
    <property type="entry name" value="Aldolase_TIM"/>
</dbReference>
<gene>
    <name evidence="2" type="ORF">ACPOL_3514</name>
</gene>
<feature type="region of interest" description="Disordered" evidence="1">
    <location>
        <begin position="524"/>
        <end position="563"/>
    </location>
</feature>
<dbReference type="OrthoDB" id="9758822at2"/>
<proteinExistence type="predicted"/>
<organism evidence="2 3">
    <name type="scientific">Acidisarcina polymorpha</name>
    <dbReference type="NCBI Taxonomy" id="2211140"/>
    <lineage>
        <taxon>Bacteria</taxon>
        <taxon>Pseudomonadati</taxon>
        <taxon>Acidobacteriota</taxon>
        <taxon>Terriglobia</taxon>
        <taxon>Terriglobales</taxon>
        <taxon>Acidobacteriaceae</taxon>
        <taxon>Acidisarcina</taxon>
    </lineage>
</organism>
<dbReference type="Gene3D" id="3.20.20.70">
    <property type="entry name" value="Aldolase class I"/>
    <property type="match status" value="1"/>
</dbReference>
<evidence type="ECO:0000313" key="2">
    <source>
        <dbReference type="EMBL" id="AXC12799.1"/>
    </source>
</evidence>
<evidence type="ECO:0000313" key="3">
    <source>
        <dbReference type="Proteomes" id="UP000253606"/>
    </source>
</evidence>
<dbReference type="InterPro" id="IPR017853">
    <property type="entry name" value="GH"/>
</dbReference>
<dbReference type="RefSeq" id="WP_114207921.1">
    <property type="nucleotide sequence ID" value="NZ_CP030840.1"/>
</dbReference>
<keyword evidence="3" id="KW-1185">Reference proteome</keyword>
<evidence type="ECO:0000256" key="1">
    <source>
        <dbReference type="SAM" id="MobiDB-lite"/>
    </source>
</evidence>